<comment type="function">
    <text evidence="5">Responsible for synthesis of pseudouridine from uracil-55 in the psi GC loop of transfer RNAs.</text>
</comment>
<comment type="similarity">
    <text evidence="2 5">Belongs to the pseudouridine synthase TruB family. Type 1 subfamily.</text>
</comment>
<evidence type="ECO:0000256" key="4">
    <source>
        <dbReference type="ARBA" id="ARBA00023235"/>
    </source>
</evidence>
<dbReference type="Pfam" id="PF01509">
    <property type="entry name" value="TruB_N"/>
    <property type="match status" value="1"/>
</dbReference>
<evidence type="ECO:0000256" key="5">
    <source>
        <dbReference type="HAMAP-Rule" id="MF_01080"/>
    </source>
</evidence>
<protein>
    <recommendedName>
        <fullName evidence="5">tRNA pseudouridine synthase B</fullName>
        <ecNumber evidence="5">5.4.99.25</ecNumber>
    </recommendedName>
    <alternativeName>
        <fullName evidence="5">tRNA pseudouridine(55) synthase</fullName>
        <shortName evidence="5">Psi55 synthase</shortName>
    </alternativeName>
    <alternativeName>
        <fullName evidence="5">tRNA pseudouridylate synthase</fullName>
    </alternativeName>
    <alternativeName>
        <fullName evidence="5">tRNA-uridine isomerase</fullName>
    </alternativeName>
</protein>
<keyword evidence="4 5" id="KW-0413">Isomerase</keyword>
<dbReference type="InterPro" id="IPR002501">
    <property type="entry name" value="PsdUridine_synth_N"/>
</dbReference>
<dbReference type="InterPro" id="IPR036974">
    <property type="entry name" value="PUA_sf"/>
</dbReference>
<name>A0A9D1IA17_9FIRM</name>
<organism evidence="8 9">
    <name type="scientific">Candidatus Pullichristensenella excrementigallinarum</name>
    <dbReference type="NCBI Taxonomy" id="2840907"/>
    <lineage>
        <taxon>Bacteria</taxon>
        <taxon>Bacillati</taxon>
        <taxon>Bacillota</taxon>
        <taxon>Clostridia</taxon>
        <taxon>Candidatus Pullichristensenella</taxon>
    </lineage>
</organism>
<comment type="catalytic activity">
    <reaction evidence="1 5">
        <text>uridine(55) in tRNA = pseudouridine(55) in tRNA</text>
        <dbReference type="Rhea" id="RHEA:42532"/>
        <dbReference type="Rhea" id="RHEA-COMP:10101"/>
        <dbReference type="Rhea" id="RHEA-COMP:10102"/>
        <dbReference type="ChEBI" id="CHEBI:65314"/>
        <dbReference type="ChEBI" id="CHEBI:65315"/>
        <dbReference type="EC" id="5.4.99.25"/>
    </reaction>
</comment>
<dbReference type="NCBIfam" id="TIGR00431">
    <property type="entry name" value="TruB"/>
    <property type="match status" value="1"/>
</dbReference>
<accession>A0A9D1IA17</accession>
<evidence type="ECO:0000259" key="6">
    <source>
        <dbReference type="Pfam" id="PF01509"/>
    </source>
</evidence>
<evidence type="ECO:0000256" key="3">
    <source>
        <dbReference type="ARBA" id="ARBA00022694"/>
    </source>
</evidence>
<dbReference type="InterPro" id="IPR014780">
    <property type="entry name" value="tRNA_psdUridine_synth_TruB"/>
</dbReference>
<dbReference type="Gene3D" id="3.30.2350.10">
    <property type="entry name" value="Pseudouridine synthase"/>
    <property type="match status" value="1"/>
</dbReference>
<feature type="active site" description="Nucleophile" evidence="5">
    <location>
        <position position="39"/>
    </location>
</feature>
<evidence type="ECO:0000256" key="1">
    <source>
        <dbReference type="ARBA" id="ARBA00000385"/>
    </source>
</evidence>
<feature type="domain" description="Pseudouridine synthase II N-terminal" evidence="6">
    <location>
        <begin position="30"/>
        <end position="172"/>
    </location>
</feature>
<dbReference type="InterPro" id="IPR020103">
    <property type="entry name" value="PsdUridine_synth_cat_dom_sf"/>
</dbReference>
<dbReference type="PANTHER" id="PTHR13767">
    <property type="entry name" value="TRNA-PSEUDOURIDINE SYNTHASE"/>
    <property type="match status" value="1"/>
</dbReference>
<evidence type="ECO:0000256" key="2">
    <source>
        <dbReference type="ARBA" id="ARBA00005642"/>
    </source>
</evidence>
<dbReference type="CDD" id="cd02573">
    <property type="entry name" value="PseudoU_synth_EcTruB"/>
    <property type="match status" value="1"/>
</dbReference>
<dbReference type="PANTHER" id="PTHR13767:SF2">
    <property type="entry name" value="PSEUDOURIDYLATE SYNTHASE TRUB1"/>
    <property type="match status" value="1"/>
</dbReference>
<evidence type="ECO:0000313" key="9">
    <source>
        <dbReference type="Proteomes" id="UP000824072"/>
    </source>
</evidence>
<sequence>MNGFLVLNKPLGMSSSACVVRVRKRLPRGSAVGHGGTLDPQAEGVLPICIGAATRLFDYIIEKKKVYVAQLQLGQETDTQDATGQVIRERPVFAGRTEIEAVLPRFTGEILQIPPMYSALHSGGKRLYELARRGETVELQPRPCRVDALRLLEQTGENRYRLEIACGKGVYIRTLCHDIGQALECGGHMASLSRTRAGEFSLEEAMTLEEIADASLEELERRLLPMDFPIRHLPRVCVPEDRRRWVENGNPVKPAWLDTPAPTGEALRVYVGEKFAGIGQTQEDGSVRFRCMLLPKE</sequence>
<dbReference type="GO" id="GO:0031119">
    <property type="term" value="P:tRNA pseudouridine synthesis"/>
    <property type="evidence" value="ECO:0007669"/>
    <property type="project" value="UniProtKB-UniRule"/>
</dbReference>
<dbReference type="AlphaFoldDB" id="A0A9D1IA17"/>
<dbReference type="Pfam" id="PF16198">
    <property type="entry name" value="TruB_C_2"/>
    <property type="match status" value="1"/>
</dbReference>
<reference evidence="8" key="1">
    <citation type="submission" date="2020-10" db="EMBL/GenBank/DDBJ databases">
        <authorList>
            <person name="Gilroy R."/>
        </authorList>
    </citation>
    <scope>NUCLEOTIDE SEQUENCE</scope>
    <source>
        <strain evidence="8">ChiHcec3-11533</strain>
    </source>
</reference>
<evidence type="ECO:0000313" key="8">
    <source>
        <dbReference type="EMBL" id="HIU33413.1"/>
    </source>
</evidence>
<proteinExistence type="inferred from homology"/>
<reference evidence="8" key="2">
    <citation type="journal article" date="2021" name="PeerJ">
        <title>Extensive microbial diversity within the chicken gut microbiome revealed by metagenomics and culture.</title>
        <authorList>
            <person name="Gilroy R."/>
            <person name="Ravi A."/>
            <person name="Getino M."/>
            <person name="Pursley I."/>
            <person name="Horton D.L."/>
            <person name="Alikhan N.F."/>
            <person name="Baker D."/>
            <person name="Gharbi K."/>
            <person name="Hall N."/>
            <person name="Watson M."/>
            <person name="Adriaenssens E.M."/>
            <person name="Foster-Nyarko E."/>
            <person name="Jarju S."/>
            <person name="Secka A."/>
            <person name="Antonio M."/>
            <person name="Oren A."/>
            <person name="Chaudhuri R.R."/>
            <person name="La Ragione R."/>
            <person name="Hildebrand F."/>
            <person name="Pallen M.J."/>
        </authorList>
    </citation>
    <scope>NUCLEOTIDE SEQUENCE</scope>
    <source>
        <strain evidence="8">ChiHcec3-11533</strain>
    </source>
</reference>
<keyword evidence="3 5" id="KW-0819">tRNA processing</keyword>
<dbReference type="HAMAP" id="MF_01080">
    <property type="entry name" value="TruB_bact"/>
    <property type="match status" value="1"/>
</dbReference>
<gene>
    <name evidence="5 8" type="primary">truB</name>
    <name evidence="8" type="ORF">IAB02_02495</name>
</gene>
<dbReference type="GO" id="GO:0003723">
    <property type="term" value="F:RNA binding"/>
    <property type="evidence" value="ECO:0007669"/>
    <property type="project" value="InterPro"/>
</dbReference>
<dbReference type="InterPro" id="IPR032819">
    <property type="entry name" value="TruB_C"/>
</dbReference>
<dbReference type="SUPFAM" id="SSF55120">
    <property type="entry name" value="Pseudouridine synthase"/>
    <property type="match status" value="1"/>
</dbReference>
<dbReference type="Gene3D" id="2.30.130.10">
    <property type="entry name" value="PUA domain"/>
    <property type="match status" value="1"/>
</dbReference>
<feature type="domain" description="tRNA pseudouridylate synthase B C-terminal" evidence="7">
    <location>
        <begin position="173"/>
        <end position="227"/>
    </location>
</feature>
<dbReference type="GO" id="GO:0160148">
    <property type="term" value="F:tRNA pseudouridine(55) synthase activity"/>
    <property type="evidence" value="ECO:0007669"/>
    <property type="project" value="UniProtKB-EC"/>
</dbReference>
<evidence type="ECO:0000259" key="7">
    <source>
        <dbReference type="Pfam" id="PF16198"/>
    </source>
</evidence>
<dbReference type="Proteomes" id="UP000824072">
    <property type="component" value="Unassembled WGS sequence"/>
</dbReference>
<dbReference type="EMBL" id="DVMU01000058">
    <property type="protein sequence ID" value="HIU33413.1"/>
    <property type="molecule type" value="Genomic_DNA"/>
</dbReference>
<comment type="caution">
    <text evidence="8">The sequence shown here is derived from an EMBL/GenBank/DDBJ whole genome shotgun (WGS) entry which is preliminary data.</text>
</comment>
<dbReference type="EC" id="5.4.99.25" evidence="5"/>
<dbReference type="GO" id="GO:1990481">
    <property type="term" value="P:mRNA pseudouridine synthesis"/>
    <property type="evidence" value="ECO:0007669"/>
    <property type="project" value="TreeGrafter"/>
</dbReference>